<dbReference type="AlphaFoldDB" id="A0AA39TSN2"/>
<feature type="compositionally biased region" description="Polar residues" evidence="1">
    <location>
        <begin position="76"/>
        <end position="87"/>
    </location>
</feature>
<sequence length="234" mass="26136">MEPTGRQRIHFVHVDRPAKLDRRQAREIRSHAARETHARARRLRVMAYLGVPDAHPDPPPPATIPESTQEERAEDNQNNTHPTSLLSASRADPFDVFVGSLEPVEHFLLDHYVRVVIPLSSATCTAFKNAMEGEYYGRRMIADWVPFALADVGLLSGIFLASCRDLSLSNHPQKALFSTMALQYKLACLQALKSAPYAEPSAPNDAAVAKVIALVSDEGIFDQFCQHRKMHDQK</sequence>
<organism evidence="2 3">
    <name type="scientific">Immersiella caudata</name>
    <dbReference type="NCBI Taxonomy" id="314043"/>
    <lineage>
        <taxon>Eukaryota</taxon>
        <taxon>Fungi</taxon>
        <taxon>Dikarya</taxon>
        <taxon>Ascomycota</taxon>
        <taxon>Pezizomycotina</taxon>
        <taxon>Sordariomycetes</taxon>
        <taxon>Sordariomycetidae</taxon>
        <taxon>Sordariales</taxon>
        <taxon>Lasiosphaeriaceae</taxon>
        <taxon>Immersiella</taxon>
    </lineage>
</organism>
<dbReference type="Proteomes" id="UP001175000">
    <property type="component" value="Unassembled WGS sequence"/>
</dbReference>
<name>A0AA39TSN2_9PEZI</name>
<dbReference type="EMBL" id="JAULSU010000007">
    <property type="protein sequence ID" value="KAK0611387.1"/>
    <property type="molecule type" value="Genomic_DNA"/>
</dbReference>
<evidence type="ECO:0000313" key="2">
    <source>
        <dbReference type="EMBL" id="KAK0611387.1"/>
    </source>
</evidence>
<evidence type="ECO:0000256" key="1">
    <source>
        <dbReference type="SAM" id="MobiDB-lite"/>
    </source>
</evidence>
<evidence type="ECO:0000313" key="3">
    <source>
        <dbReference type="Proteomes" id="UP001175000"/>
    </source>
</evidence>
<accession>A0AA39TSN2</accession>
<gene>
    <name evidence="2" type="ORF">B0T14DRAFT_327053</name>
</gene>
<proteinExistence type="predicted"/>
<protein>
    <submittedName>
        <fullName evidence="2">Uncharacterized protein</fullName>
    </submittedName>
</protein>
<comment type="caution">
    <text evidence="2">The sequence shown here is derived from an EMBL/GenBank/DDBJ whole genome shotgun (WGS) entry which is preliminary data.</text>
</comment>
<feature type="region of interest" description="Disordered" evidence="1">
    <location>
        <begin position="50"/>
        <end position="87"/>
    </location>
</feature>
<reference evidence="2" key="1">
    <citation type="submission" date="2023-06" db="EMBL/GenBank/DDBJ databases">
        <title>Genome-scale phylogeny and comparative genomics of the fungal order Sordariales.</title>
        <authorList>
            <consortium name="Lawrence Berkeley National Laboratory"/>
            <person name="Hensen N."/>
            <person name="Bonometti L."/>
            <person name="Westerberg I."/>
            <person name="Brannstrom I.O."/>
            <person name="Guillou S."/>
            <person name="Cros-Aarteil S."/>
            <person name="Calhoun S."/>
            <person name="Haridas S."/>
            <person name="Kuo A."/>
            <person name="Mondo S."/>
            <person name="Pangilinan J."/>
            <person name="Riley R."/>
            <person name="Labutti K."/>
            <person name="Andreopoulos B."/>
            <person name="Lipzen A."/>
            <person name="Chen C."/>
            <person name="Yanf M."/>
            <person name="Daum C."/>
            <person name="Ng V."/>
            <person name="Clum A."/>
            <person name="Steindorff A."/>
            <person name="Ohm R."/>
            <person name="Martin F."/>
            <person name="Silar P."/>
            <person name="Natvig D."/>
            <person name="Lalanne C."/>
            <person name="Gautier V."/>
            <person name="Ament-Velasquez S.L."/>
            <person name="Kruys A."/>
            <person name="Hutchinson M.I."/>
            <person name="Powell A.J."/>
            <person name="Barry K."/>
            <person name="Miller A.N."/>
            <person name="Grigoriev I.V."/>
            <person name="Debuchy R."/>
            <person name="Gladieux P."/>
            <person name="Thoren M.H."/>
            <person name="Johannesson H."/>
        </authorList>
    </citation>
    <scope>NUCLEOTIDE SEQUENCE</scope>
    <source>
        <strain evidence="2">CBS 606.72</strain>
    </source>
</reference>
<keyword evidence="3" id="KW-1185">Reference proteome</keyword>